<gene>
    <name evidence="1" type="ORF">Hsar01_00928</name>
</gene>
<comment type="caution">
    <text evidence="1">The sequence shown here is derived from an EMBL/GenBank/DDBJ whole genome shotgun (WGS) entry which is preliminary data.</text>
</comment>
<dbReference type="InterPro" id="IPR012657">
    <property type="entry name" value="23S_rRNA-intervening_sequence"/>
</dbReference>
<evidence type="ECO:0008006" key="3">
    <source>
        <dbReference type="Google" id="ProtNLM"/>
    </source>
</evidence>
<dbReference type="NCBIfam" id="TIGR02436">
    <property type="entry name" value="four helix bundle protein"/>
    <property type="match status" value="1"/>
</dbReference>
<dbReference type="Proteomes" id="UP001476282">
    <property type="component" value="Unassembled WGS sequence"/>
</dbReference>
<accession>A0ABP9ULY9</accession>
<organism evidence="1 2">
    <name type="scientific">Haloferula sargassicola</name>
    <dbReference type="NCBI Taxonomy" id="490096"/>
    <lineage>
        <taxon>Bacteria</taxon>
        <taxon>Pseudomonadati</taxon>
        <taxon>Verrucomicrobiota</taxon>
        <taxon>Verrucomicrobiia</taxon>
        <taxon>Verrucomicrobiales</taxon>
        <taxon>Verrucomicrobiaceae</taxon>
        <taxon>Haloferula</taxon>
    </lineage>
</organism>
<evidence type="ECO:0000313" key="1">
    <source>
        <dbReference type="EMBL" id="GAA5481717.1"/>
    </source>
</evidence>
<dbReference type="InterPro" id="IPR036583">
    <property type="entry name" value="23S_rRNA_IVS_sf"/>
</dbReference>
<proteinExistence type="predicted"/>
<dbReference type="NCBIfam" id="TIGR04258">
    <property type="entry name" value="4helix_suffix"/>
    <property type="match status" value="1"/>
</dbReference>
<dbReference type="SUPFAM" id="SSF158446">
    <property type="entry name" value="IVS-encoded protein-like"/>
    <property type="match status" value="1"/>
</dbReference>
<sequence>MEEGFIPPHGGYEQLKCFHKSRVVYDATVVFCDRFINRRSRTHDQMVQAARSGKQNILEGSQASGTSKETEIKLMNVARASLEELLEDYRDFLRSGNHPLWDKNSKEALFVRKLGRQENESYETYRTYFETREAPVIANILVCLIHQANYLLDRLIRRLELDFLKEGGLRERMTRARIEARRRPPS</sequence>
<reference evidence="1 2" key="1">
    <citation type="submission" date="2024-02" db="EMBL/GenBank/DDBJ databases">
        <title>Haloferula sargassicola NBRC 104335.</title>
        <authorList>
            <person name="Ichikawa N."/>
            <person name="Katano-Makiyama Y."/>
            <person name="Hidaka K."/>
        </authorList>
    </citation>
    <scope>NUCLEOTIDE SEQUENCE [LARGE SCALE GENOMIC DNA]</scope>
    <source>
        <strain evidence="1 2">NBRC 104335</strain>
    </source>
</reference>
<evidence type="ECO:0000313" key="2">
    <source>
        <dbReference type="Proteomes" id="UP001476282"/>
    </source>
</evidence>
<protein>
    <recommendedName>
        <fullName evidence="3">Four helix bundle protein</fullName>
    </recommendedName>
</protein>
<name>A0ABP9ULY9_9BACT</name>
<dbReference type="Gene3D" id="1.20.1440.60">
    <property type="entry name" value="23S rRNA-intervening sequence"/>
    <property type="match status" value="1"/>
</dbReference>
<dbReference type="EMBL" id="BAABRI010000004">
    <property type="protein sequence ID" value="GAA5481717.1"/>
    <property type="molecule type" value="Genomic_DNA"/>
</dbReference>
<dbReference type="RefSeq" id="WP_353565867.1">
    <property type="nucleotide sequence ID" value="NZ_BAABRI010000004.1"/>
</dbReference>
<dbReference type="InterPro" id="IPR026354">
    <property type="entry name" value="4helix_suffix_dom"/>
</dbReference>
<keyword evidence="2" id="KW-1185">Reference proteome</keyword>